<dbReference type="GO" id="GO:0005829">
    <property type="term" value="C:cytosol"/>
    <property type="evidence" value="ECO:0007669"/>
    <property type="project" value="TreeGrafter"/>
</dbReference>
<proteinExistence type="predicted"/>
<sequence length="281" mass="32736">MKSKLLSKTLYVSDLDGTLLNNEAKLTHRTINILNSLMDKGILFTIATARSIASVKYIINDLKLTLPIILMNGVCIYDPIKKEYINIEAFNKEDIRLLISIIEENSLKGFMYTIKEGELSTYYEDLSNKALIDFYEERIKRYNKPFIAVNKFSLLMDEPLIYFVLMDYKEKLEPIYRIIQTFPNINSVFYRDNYAKDMWYLEIFSRKASKYHGVQFLRSYLSVENIIGFGDNQNDIALLKACDKFYAVENAIKELKLKADGIIGRNTEDSIALWIKEKVEI</sequence>
<protein>
    <recommendedName>
        <fullName evidence="3">Cof-type HAD-IIB family hydrolase</fullName>
    </recommendedName>
</protein>
<dbReference type="Proteomes" id="UP000196053">
    <property type="component" value="Chromosome I"/>
</dbReference>
<reference evidence="2" key="1">
    <citation type="submission" date="2015-09" db="EMBL/GenBank/DDBJ databases">
        <authorList>
            <person name="Wibberg D."/>
        </authorList>
    </citation>
    <scope>NUCLEOTIDE SEQUENCE [LARGE SCALE GENOMIC DNA]</scope>
    <source>
        <strain evidence="2">SD1D</strain>
    </source>
</reference>
<dbReference type="OrthoDB" id="9810101at2"/>
<dbReference type="PANTHER" id="PTHR10000:SF8">
    <property type="entry name" value="HAD SUPERFAMILY HYDROLASE-LIKE, TYPE 3"/>
    <property type="match status" value="1"/>
</dbReference>
<accession>A0A0K8J492</accession>
<dbReference type="PANTHER" id="PTHR10000">
    <property type="entry name" value="PHOSPHOSERINE PHOSPHATASE"/>
    <property type="match status" value="1"/>
</dbReference>
<dbReference type="InterPro" id="IPR006379">
    <property type="entry name" value="HAD-SF_hydro_IIB"/>
</dbReference>
<dbReference type="GO" id="GO:0000287">
    <property type="term" value="F:magnesium ion binding"/>
    <property type="evidence" value="ECO:0007669"/>
    <property type="project" value="TreeGrafter"/>
</dbReference>
<dbReference type="Pfam" id="PF08282">
    <property type="entry name" value="Hydrolase_3"/>
    <property type="match status" value="1"/>
</dbReference>
<dbReference type="AlphaFoldDB" id="A0A0K8J492"/>
<dbReference type="Gene3D" id="3.30.1240.10">
    <property type="match status" value="1"/>
</dbReference>
<dbReference type="InterPro" id="IPR023214">
    <property type="entry name" value="HAD_sf"/>
</dbReference>
<evidence type="ECO:0000313" key="2">
    <source>
        <dbReference type="Proteomes" id="UP000196053"/>
    </source>
</evidence>
<dbReference type="KEGG" id="hsd:SD1D_0767"/>
<dbReference type="InterPro" id="IPR036412">
    <property type="entry name" value="HAD-like_sf"/>
</dbReference>
<dbReference type="SFLD" id="SFLDG01140">
    <property type="entry name" value="C2.B:_Phosphomannomutase_and_P"/>
    <property type="match status" value="1"/>
</dbReference>
<organism evidence="1 2">
    <name type="scientific">Herbinix luporum</name>
    <dbReference type="NCBI Taxonomy" id="1679721"/>
    <lineage>
        <taxon>Bacteria</taxon>
        <taxon>Bacillati</taxon>
        <taxon>Bacillota</taxon>
        <taxon>Clostridia</taxon>
        <taxon>Lachnospirales</taxon>
        <taxon>Lachnospiraceae</taxon>
        <taxon>Herbinix</taxon>
    </lineage>
</organism>
<dbReference type="SUPFAM" id="SSF56784">
    <property type="entry name" value="HAD-like"/>
    <property type="match status" value="1"/>
</dbReference>
<name>A0A0K8J492_9FIRM</name>
<dbReference type="SFLD" id="SFLDS00003">
    <property type="entry name" value="Haloacid_Dehalogenase"/>
    <property type="match status" value="1"/>
</dbReference>
<gene>
    <name evidence="1" type="ORF">SD1D_0767</name>
</gene>
<dbReference type="Gene3D" id="3.40.50.1000">
    <property type="entry name" value="HAD superfamily/HAD-like"/>
    <property type="match status" value="1"/>
</dbReference>
<dbReference type="NCBIfam" id="TIGR01484">
    <property type="entry name" value="HAD-SF-IIB"/>
    <property type="match status" value="1"/>
</dbReference>
<dbReference type="GO" id="GO:0016791">
    <property type="term" value="F:phosphatase activity"/>
    <property type="evidence" value="ECO:0007669"/>
    <property type="project" value="TreeGrafter"/>
</dbReference>
<evidence type="ECO:0000313" key="1">
    <source>
        <dbReference type="EMBL" id="CUH92315.1"/>
    </source>
</evidence>
<dbReference type="RefSeq" id="WP_058257690.1">
    <property type="nucleotide sequence ID" value="NZ_DUPS01000061.1"/>
</dbReference>
<dbReference type="EMBL" id="LN879430">
    <property type="protein sequence ID" value="CUH92315.1"/>
    <property type="molecule type" value="Genomic_DNA"/>
</dbReference>
<evidence type="ECO:0008006" key="3">
    <source>
        <dbReference type="Google" id="ProtNLM"/>
    </source>
</evidence>
<keyword evidence="2" id="KW-1185">Reference proteome</keyword>